<name>A0AAU9KCN7_9CILI</name>
<keyword evidence="1" id="KW-0479">Metal-binding</keyword>
<dbReference type="Pfam" id="PF01363">
    <property type="entry name" value="FYVE"/>
    <property type="match status" value="1"/>
</dbReference>
<dbReference type="InterPro" id="IPR013083">
    <property type="entry name" value="Znf_RING/FYVE/PHD"/>
</dbReference>
<dbReference type="GO" id="GO:0006623">
    <property type="term" value="P:protein targeting to vacuole"/>
    <property type="evidence" value="ECO:0007669"/>
    <property type="project" value="TreeGrafter"/>
</dbReference>
<comment type="caution">
    <text evidence="7">The sequence shown here is derived from an EMBL/GenBank/DDBJ whole genome shotgun (WGS) entry which is preliminary data.</text>
</comment>
<dbReference type="InterPro" id="IPR017455">
    <property type="entry name" value="Znf_FYVE-rel"/>
</dbReference>
<dbReference type="Gene3D" id="3.30.40.10">
    <property type="entry name" value="Zinc/RING finger domain, C3HC4 (zinc finger)"/>
    <property type="match status" value="1"/>
</dbReference>
<evidence type="ECO:0000256" key="2">
    <source>
        <dbReference type="ARBA" id="ARBA00022771"/>
    </source>
</evidence>
<dbReference type="GO" id="GO:0033565">
    <property type="term" value="C:ESCRT-0 complex"/>
    <property type="evidence" value="ECO:0007669"/>
    <property type="project" value="TreeGrafter"/>
</dbReference>
<feature type="domain" description="FYVE-type" evidence="6">
    <location>
        <begin position="54"/>
        <end position="111"/>
    </location>
</feature>
<keyword evidence="2 4" id="KW-0863">Zinc-finger</keyword>
<dbReference type="PANTHER" id="PTHR47794">
    <property type="entry name" value="VACUOLAR PROTEIN SORTING-ASSOCIATED PROTEIN 27"/>
    <property type="match status" value="1"/>
</dbReference>
<gene>
    <name evidence="7" type="ORF">BSTOLATCC_MIC62617</name>
</gene>
<dbReference type="Proteomes" id="UP001162131">
    <property type="component" value="Unassembled WGS sequence"/>
</dbReference>
<evidence type="ECO:0000256" key="3">
    <source>
        <dbReference type="ARBA" id="ARBA00022833"/>
    </source>
</evidence>
<feature type="region of interest" description="Disordered" evidence="5">
    <location>
        <begin position="165"/>
        <end position="189"/>
    </location>
</feature>
<organism evidence="7 8">
    <name type="scientific">Blepharisma stoltei</name>
    <dbReference type="NCBI Taxonomy" id="1481888"/>
    <lineage>
        <taxon>Eukaryota</taxon>
        <taxon>Sar</taxon>
        <taxon>Alveolata</taxon>
        <taxon>Ciliophora</taxon>
        <taxon>Postciliodesmatophora</taxon>
        <taxon>Heterotrichea</taxon>
        <taxon>Heterotrichida</taxon>
        <taxon>Blepharismidae</taxon>
        <taxon>Blepharisma</taxon>
    </lineage>
</organism>
<sequence length="298" mass="34614">MSMGDQSPKSTITDPRQLESFADTQNSFASSVTSSASLFSQSPIGLKGERNLEWKHDNKCYICNKKFNLTTRRHHCRYCGNSICKDHSLKRLSDEDQKETRICVNCDRELIKNEIQEEIQAEIAKLQLEAQQGRDTNEKLYKEQSEKNARVNELEEELTRAERIQRSKEQELQNKLQEEQTKGEKAREKVDELRKALEESHNSERDINDKCNEAENTLEKLKTEEETLKDRKNELTQQIEDLNKRLKGSLPLDQVRNVLCQRCVGRLNQIYRPNLFNNGAIPEEDSEYAASKGSIYDK</sequence>
<evidence type="ECO:0000256" key="4">
    <source>
        <dbReference type="PROSITE-ProRule" id="PRU00091"/>
    </source>
</evidence>
<feature type="region of interest" description="Disordered" evidence="5">
    <location>
        <begin position="277"/>
        <end position="298"/>
    </location>
</feature>
<dbReference type="GO" id="GO:0043328">
    <property type="term" value="P:protein transport to vacuole involved in ubiquitin-dependent protein catabolic process via the multivesicular body sorting pathway"/>
    <property type="evidence" value="ECO:0007669"/>
    <property type="project" value="TreeGrafter"/>
</dbReference>
<dbReference type="CDD" id="cd15760">
    <property type="entry name" value="FYVE_scVPS27p_like"/>
    <property type="match status" value="1"/>
</dbReference>
<accession>A0AAU9KCN7</accession>
<evidence type="ECO:0000313" key="8">
    <source>
        <dbReference type="Proteomes" id="UP001162131"/>
    </source>
</evidence>
<evidence type="ECO:0000256" key="1">
    <source>
        <dbReference type="ARBA" id="ARBA00022723"/>
    </source>
</evidence>
<evidence type="ECO:0000313" key="7">
    <source>
        <dbReference type="EMBL" id="CAG9335036.1"/>
    </source>
</evidence>
<dbReference type="GO" id="GO:0008270">
    <property type="term" value="F:zinc ion binding"/>
    <property type="evidence" value="ECO:0007669"/>
    <property type="project" value="UniProtKB-KW"/>
</dbReference>
<evidence type="ECO:0000256" key="5">
    <source>
        <dbReference type="SAM" id="MobiDB-lite"/>
    </source>
</evidence>
<dbReference type="PANTHER" id="PTHR47794:SF1">
    <property type="entry name" value="VACUOLAR PROTEIN SORTING-ASSOCIATED PROTEIN 27"/>
    <property type="match status" value="1"/>
</dbReference>
<keyword evidence="3" id="KW-0862">Zinc</keyword>
<proteinExistence type="predicted"/>
<protein>
    <recommendedName>
        <fullName evidence="6">FYVE-type domain-containing protein</fullName>
    </recommendedName>
</protein>
<dbReference type="SUPFAM" id="SSF57903">
    <property type="entry name" value="FYVE/PHD zinc finger"/>
    <property type="match status" value="1"/>
</dbReference>
<dbReference type="PROSITE" id="PS50178">
    <property type="entry name" value="ZF_FYVE"/>
    <property type="match status" value="1"/>
</dbReference>
<evidence type="ECO:0000259" key="6">
    <source>
        <dbReference type="PROSITE" id="PS50178"/>
    </source>
</evidence>
<dbReference type="AlphaFoldDB" id="A0AAU9KCN7"/>
<dbReference type="InterPro" id="IPR000306">
    <property type="entry name" value="Znf_FYVE"/>
</dbReference>
<dbReference type="GO" id="GO:0032266">
    <property type="term" value="F:phosphatidylinositol-3-phosphate binding"/>
    <property type="evidence" value="ECO:0007669"/>
    <property type="project" value="TreeGrafter"/>
</dbReference>
<dbReference type="EMBL" id="CAJZBQ010000060">
    <property type="protein sequence ID" value="CAG9335036.1"/>
    <property type="molecule type" value="Genomic_DNA"/>
</dbReference>
<reference evidence="7" key="1">
    <citation type="submission" date="2021-09" db="EMBL/GenBank/DDBJ databases">
        <authorList>
            <consortium name="AG Swart"/>
            <person name="Singh M."/>
            <person name="Singh A."/>
            <person name="Seah K."/>
            <person name="Emmerich C."/>
        </authorList>
    </citation>
    <scope>NUCLEOTIDE SEQUENCE</scope>
    <source>
        <strain evidence="7">ATCC30299</strain>
    </source>
</reference>
<keyword evidence="8" id="KW-1185">Reference proteome</keyword>
<dbReference type="SMART" id="SM00064">
    <property type="entry name" value="FYVE"/>
    <property type="match status" value="1"/>
</dbReference>
<dbReference type="GO" id="GO:0043130">
    <property type="term" value="F:ubiquitin binding"/>
    <property type="evidence" value="ECO:0007669"/>
    <property type="project" value="TreeGrafter"/>
</dbReference>
<dbReference type="InterPro" id="IPR011011">
    <property type="entry name" value="Znf_FYVE_PHD"/>
</dbReference>